<dbReference type="Proteomes" id="UP001327560">
    <property type="component" value="Chromosome 5"/>
</dbReference>
<dbReference type="EMBL" id="CP136894">
    <property type="protein sequence ID" value="WOL07650.1"/>
    <property type="molecule type" value="Genomic_DNA"/>
</dbReference>
<dbReference type="AlphaFoldDB" id="A0AAQ3QGR2"/>
<protein>
    <submittedName>
        <fullName evidence="1">Uncharacterized protein</fullName>
    </submittedName>
</protein>
<organism evidence="1 2">
    <name type="scientific">Canna indica</name>
    <name type="common">Indian-shot</name>
    <dbReference type="NCBI Taxonomy" id="4628"/>
    <lineage>
        <taxon>Eukaryota</taxon>
        <taxon>Viridiplantae</taxon>
        <taxon>Streptophyta</taxon>
        <taxon>Embryophyta</taxon>
        <taxon>Tracheophyta</taxon>
        <taxon>Spermatophyta</taxon>
        <taxon>Magnoliopsida</taxon>
        <taxon>Liliopsida</taxon>
        <taxon>Zingiberales</taxon>
        <taxon>Cannaceae</taxon>
        <taxon>Canna</taxon>
    </lineage>
</organism>
<proteinExistence type="predicted"/>
<name>A0AAQ3QGR2_9LILI</name>
<sequence length="174" mass="20054">MCQFHEQCLHLLKMQSRIRRISIMWPVQGMGMAADMLPPPIHVWGPPSQGHSLVKVRHTGKGRPAAVNLAMPRSRPCERVLILFFITLCLVRRILVAQITLKTYGVKKKNQDQKRKTRNNENKKLVQKRQDMSTLVTCSNSYTAMVVDTLTDVVDYSYYEFLCVQQQLLLDDLP</sequence>
<keyword evidence="2" id="KW-1185">Reference proteome</keyword>
<accession>A0AAQ3QGR2</accession>
<reference evidence="1 2" key="1">
    <citation type="submission" date="2023-10" db="EMBL/GenBank/DDBJ databases">
        <title>Chromosome-scale genome assembly provides insights into flower coloration mechanisms of Canna indica.</title>
        <authorList>
            <person name="Li C."/>
        </authorList>
    </citation>
    <scope>NUCLEOTIDE SEQUENCE [LARGE SCALE GENOMIC DNA]</scope>
    <source>
        <tissue evidence="1">Flower</tissue>
    </source>
</reference>
<evidence type="ECO:0000313" key="1">
    <source>
        <dbReference type="EMBL" id="WOL07650.1"/>
    </source>
</evidence>
<evidence type="ECO:0000313" key="2">
    <source>
        <dbReference type="Proteomes" id="UP001327560"/>
    </source>
</evidence>
<gene>
    <name evidence="1" type="ORF">Cni_G16395</name>
</gene>